<sequence>METVVIIRTSGTVTAPESVKVRGLSKSFQSIHDSLPNLWSKVEIIDDGWCGSDRLEEFLARVEKVLGLSDPTEIDITVSEQREFTVQTTSWDSGLNKGLVGVLRQHHNHRIKSFTFNMDEENSWDATGFHLVTDQMMWFPNVKSLTILNLGYYGQPWLMLLWSIFSNGVSNGLADSKITSLRLSCVPDHRDGLLNHACFQSCRSSTLTDIDAHVAPRVAVRFMATCPVLARASWTFSNSWLPPLGFWATGSVVNHQQLLHLAIKSVPRGGHRHPWGNSFPHAIFSCILHHLRCPNLQSFTVGVDPSQKIGPMGENAPFISEGWDEEQLGLREWFEDDDDSLHVRSNYFMDWYRRSGDAGDAVKQSSYIRSVAFKNGQKNHNETIVSDPFLPHFLDNFLDHSPSLKSLELICIPFHPHHIINVLSRCPRLETLKMREVQVPKGRFQGEYPEPLASGDLLNWLKDAGHLPNLRYLDWRLTRFPKRSGALEDLLNTLYNGGRGSLKEAHLWVGRNKDKAVVGGFDRKQLEDLRKGGLVLKVRSCEIYESG</sequence>
<dbReference type="EMBL" id="JBBXMP010000369">
    <property type="protein sequence ID" value="KAL0058086.1"/>
    <property type="molecule type" value="Genomic_DNA"/>
</dbReference>
<gene>
    <name evidence="1" type="ORF">AAF712_015246</name>
</gene>
<keyword evidence="2" id="KW-1185">Reference proteome</keyword>
<dbReference type="InterPro" id="IPR032675">
    <property type="entry name" value="LRR_dom_sf"/>
</dbReference>
<dbReference type="Proteomes" id="UP001437256">
    <property type="component" value="Unassembled WGS sequence"/>
</dbReference>
<dbReference type="Gene3D" id="3.80.10.10">
    <property type="entry name" value="Ribonuclease Inhibitor"/>
    <property type="match status" value="1"/>
</dbReference>
<comment type="caution">
    <text evidence="1">The sequence shown here is derived from an EMBL/GenBank/DDBJ whole genome shotgun (WGS) entry which is preliminary data.</text>
</comment>
<protein>
    <submittedName>
        <fullName evidence="1">Uncharacterized protein</fullName>
    </submittedName>
</protein>
<reference evidence="1 2" key="1">
    <citation type="submission" date="2024-05" db="EMBL/GenBank/DDBJ databases">
        <title>A draft genome resource for the thread blight pathogen Marasmius tenuissimus strain MS-2.</title>
        <authorList>
            <person name="Yulfo-Soto G.E."/>
            <person name="Baruah I.K."/>
            <person name="Amoako-Attah I."/>
            <person name="Bukari Y."/>
            <person name="Meinhardt L.W."/>
            <person name="Bailey B.A."/>
            <person name="Cohen S.P."/>
        </authorList>
    </citation>
    <scope>NUCLEOTIDE SEQUENCE [LARGE SCALE GENOMIC DNA]</scope>
    <source>
        <strain evidence="1 2">MS-2</strain>
    </source>
</reference>
<accession>A0ABR2Z8U8</accession>
<name>A0ABR2Z8U8_9AGAR</name>
<evidence type="ECO:0000313" key="1">
    <source>
        <dbReference type="EMBL" id="KAL0058086.1"/>
    </source>
</evidence>
<organism evidence="1 2">
    <name type="scientific">Marasmius tenuissimus</name>
    <dbReference type="NCBI Taxonomy" id="585030"/>
    <lineage>
        <taxon>Eukaryota</taxon>
        <taxon>Fungi</taxon>
        <taxon>Dikarya</taxon>
        <taxon>Basidiomycota</taxon>
        <taxon>Agaricomycotina</taxon>
        <taxon>Agaricomycetes</taxon>
        <taxon>Agaricomycetidae</taxon>
        <taxon>Agaricales</taxon>
        <taxon>Marasmiineae</taxon>
        <taxon>Marasmiaceae</taxon>
        <taxon>Marasmius</taxon>
    </lineage>
</organism>
<evidence type="ECO:0000313" key="2">
    <source>
        <dbReference type="Proteomes" id="UP001437256"/>
    </source>
</evidence>
<proteinExistence type="predicted"/>